<dbReference type="AlphaFoldDB" id="A0A0E9Q1M3"/>
<organism evidence="1">
    <name type="scientific">Anguilla anguilla</name>
    <name type="common">European freshwater eel</name>
    <name type="synonym">Muraena anguilla</name>
    <dbReference type="NCBI Taxonomy" id="7936"/>
    <lineage>
        <taxon>Eukaryota</taxon>
        <taxon>Metazoa</taxon>
        <taxon>Chordata</taxon>
        <taxon>Craniata</taxon>
        <taxon>Vertebrata</taxon>
        <taxon>Euteleostomi</taxon>
        <taxon>Actinopterygii</taxon>
        <taxon>Neopterygii</taxon>
        <taxon>Teleostei</taxon>
        <taxon>Anguilliformes</taxon>
        <taxon>Anguillidae</taxon>
        <taxon>Anguilla</taxon>
    </lineage>
</organism>
<accession>A0A0E9Q1M3</accession>
<reference evidence="1" key="1">
    <citation type="submission" date="2014-11" db="EMBL/GenBank/DDBJ databases">
        <authorList>
            <person name="Amaro Gonzalez C."/>
        </authorList>
    </citation>
    <scope>NUCLEOTIDE SEQUENCE</scope>
</reference>
<name>A0A0E9Q1M3_ANGAN</name>
<evidence type="ECO:0000313" key="1">
    <source>
        <dbReference type="EMBL" id="JAH10412.1"/>
    </source>
</evidence>
<sequence>MILILKESKTQALLTRHKEVCSS</sequence>
<reference evidence="1" key="2">
    <citation type="journal article" date="2015" name="Fish Shellfish Immunol.">
        <title>Early steps in the European eel (Anguilla anguilla)-Vibrio vulnificus interaction in the gills: Role of the RtxA13 toxin.</title>
        <authorList>
            <person name="Callol A."/>
            <person name="Pajuelo D."/>
            <person name="Ebbesson L."/>
            <person name="Teles M."/>
            <person name="MacKenzie S."/>
            <person name="Amaro C."/>
        </authorList>
    </citation>
    <scope>NUCLEOTIDE SEQUENCE</scope>
</reference>
<proteinExistence type="predicted"/>
<protein>
    <submittedName>
        <fullName evidence="1">Uncharacterized protein</fullName>
    </submittedName>
</protein>
<dbReference type="EMBL" id="GBXM01098165">
    <property type="protein sequence ID" value="JAH10412.1"/>
    <property type="molecule type" value="Transcribed_RNA"/>
</dbReference>